<dbReference type="Gene3D" id="3.40.30.10">
    <property type="entry name" value="Glutaredoxin"/>
    <property type="match status" value="1"/>
</dbReference>
<dbReference type="RefSeq" id="WP_256118868.1">
    <property type="nucleotide sequence ID" value="NZ_WHSB02000007.1"/>
</dbReference>
<dbReference type="InterPro" id="IPR054416">
    <property type="entry name" value="GST_UstS-like_C"/>
</dbReference>
<dbReference type="CDD" id="cd03202">
    <property type="entry name" value="GST_C_etherase_LigE"/>
    <property type="match status" value="1"/>
</dbReference>
<dbReference type="Pfam" id="PF13417">
    <property type="entry name" value="GST_N_3"/>
    <property type="match status" value="1"/>
</dbReference>
<dbReference type="Proteomes" id="UP000996601">
    <property type="component" value="Unassembled WGS sequence"/>
</dbReference>
<accession>A0ABT1RAM5</accession>
<comment type="caution">
    <text evidence="3">The sequence shown here is derived from an EMBL/GenBank/DDBJ whole genome shotgun (WGS) entry which is preliminary data.</text>
</comment>
<dbReference type="InterPro" id="IPR036282">
    <property type="entry name" value="Glutathione-S-Trfase_C_sf"/>
</dbReference>
<organism evidence="3 4">
    <name type="scientific">Shinella lacus</name>
    <dbReference type="NCBI Taxonomy" id="2654216"/>
    <lineage>
        <taxon>Bacteria</taxon>
        <taxon>Pseudomonadati</taxon>
        <taxon>Pseudomonadota</taxon>
        <taxon>Alphaproteobacteria</taxon>
        <taxon>Hyphomicrobiales</taxon>
        <taxon>Rhizobiaceae</taxon>
        <taxon>Shinella</taxon>
    </lineage>
</organism>
<dbReference type="PROSITE" id="PS50404">
    <property type="entry name" value="GST_NTER"/>
    <property type="match status" value="1"/>
</dbReference>
<dbReference type="Gene3D" id="1.20.1050.10">
    <property type="match status" value="1"/>
</dbReference>
<dbReference type="PANTHER" id="PTHR43968:SF6">
    <property type="entry name" value="GLUTATHIONE S-TRANSFERASE OMEGA"/>
    <property type="match status" value="1"/>
</dbReference>
<keyword evidence="4" id="KW-1185">Reference proteome</keyword>
<dbReference type="InterPro" id="IPR036249">
    <property type="entry name" value="Thioredoxin-like_sf"/>
</dbReference>
<evidence type="ECO:0000259" key="1">
    <source>
        <dbReference type="PROSITE" id="PS50404"/>
    </source>
</evidence>
<dbReference type="PANTHER" id="PTHR43968">
    <property type="match status" value="1"/>
</dbReference>
<dbReference type="CDD" id="cd03038">
    <property type="entry name" value="GST_N_etherase_LigE"/>
    <property type="match status" value="1"/>
</dbReference>
<dbReference type="InterPro" id="IPR004045">
    <property type="entry name" value="Glutathione_S-Trfase_N"/>
</dbReference>
<dbReference type="Pfam" id="PF22041">
    <property type="entry name" value="GST_C_7"/>
    <property type="match status" value="1"/>
</dbReference>
<dbReference type="EMBL" id="WHSB02000007">
    <property type="protein sequence ID" value="MCQ4632235.1"/>
    <property type="molecule type" value="Genomic_DNA"/>
</dbReference>
<name>A0ABT1RAM5_9HYPH</name>
<proteinExistence type="predicted"/>
<dbReference type="PROSITE" id="PS50405">
    <property type="entry name" value="GST_CTER"/>
    <property type="match status" value="1"/>
</dbReference>
<protein>
    <submittedName>
        <fullName evidence="3">Glutathione S-transferase family protein</fullName>
    </submittedName>
</protein>
<dbReference type="InterPro" id="IPR010987">
    <property type="entry name" value="Glutathione-S-Trfase_C-like"/>
</dbReference>
<dbReference type="SUPFAM" id="SSF47616">
    <property type="entry name" value="GST C-terminal domain-like"/>
    <property type="match status" value="1"/>
</dbReference>
<gene>
    <name evidence="3" type="ORF">GB927_019445</name>
</gene>
<dbReference type="SUPFAM" id="SSF52833">
    <property type="entry name" value="Thioredoxin-like"/>
    <property type="match status" value="1"/>
</dbReference>
<reference evidence="3" key="1">
    <citation type="submission" date="2021-07" db="EMBL/GenBank/DDBJ databases">
        <title>Shinella sp. nov., a novel member of the genus Shinella from water.</title>
        <authorList>
            <person name="Deng Y."/>
        </authorList>
    </citation>
    <scope>NUCLEOTIDE SEQUENCE</scope>
    <source>
        <strain evidence="3">CPCC 100929</strain>
    </source>
</reference>
<evidence type="ECO:0000259" key="2">
    <source>
        <dbReference type="PROSITE" id="PS50405"/>
    </source>
</evidence>
<feature type="domain" description="GST C-terminal" evidence="2">
    <location>
        <begin position="89"/>
        <end position="233"/>
    </location>
</feature>
<dbReference type="InterPro" id="IPR050983">
    <property type="entry name" value="GST_Omega/HSP26"/>
</dbReference>
<evidence type="ECO:0000313" key="3">
    <source>
        <dbReference type="EMBL" id="MCQ4632235.1"/>
    </source>
</evidence>
<feature type="domain" description="GST N-terminal" evidence="1">
    <location>
        <begin position="8"/>
        <end position="84"/>
    </location>
</feature>
<evidence type="ECO:0000313" key="4">
    <source>
        <dbReference type="Proteomes" id="UP000996601"/>
    </source>
</evidence>
<sequence>MTRLLYALSGADRTRQFSPHVWKTVLSLAHKGLDHETVPVGFTEIPAIEGGSSPTVPLLRDGDRLVRDSFDIALYLDEAYPDRPSLFGGEGGKAMARFIENWSQSTLHMAVTRIAILDIHNLLGPADRDYFRRSREERLGASLEDIAEAGKAEIEGFAKKLQPLRNMLKIQPFIGGEGPLFPDYIVFGALQWLRTTAGTKVLAEDDPVADWFARCLDLHGGVGHRVAAAQAAV</sequence>